<gene>
    <name evidence="2" type="ORF">FB559_1861</name>
</gene>
<dbReference type="RefSeq" id="WP_141955202.1">
    <property type="nucleotide sequence ID" value="NZ_VFOZ01000001.1"/>
</dbReference>
<name>A0A543CGX3_9ACTN</name>
<evidence type="ECO:0000313" key="3">
    <source>
        <dbReference type="Proteomes" id="UP000316096"/>
    </source>
</evidence>
<feature type="region of interest" description="Disordered" evidence="1">
    <location>
        <begin position="152"/>
        <end position="186"/>
    </location>
</feature>
<feature type="region of interest" description="Disordered" evidence="1">
    <location>
        <begin position="1"/>
        <end position="20"/>
    </location>
</feature>
<dbReference type="EMBL" id="VFOZ01000001">
    <property type="protein sequence ID" value="TQL96335.1"/>
    <property type="molecule type" value="Genomic_DNA"/>
</dbReference>
<evidence type="ECO:0000313" key="2">
    <source>
        <dbReference type="EMBL" id="TQL96335.1"/>
    </source>
</evidence>
<evidence type="ECO:0000256" key="1">
    <source>
        <dbReference type="SAM" id="MobiDB-lite"/>
    </source>
</evidence>
<dbReference type="Proteomes" id="UP000316096">
    <property type="component" value="Unassembled WGS sequence"/>
</dbReference>
<proteinExistence type="predicted"/>
<keyword evidence="3" id="KW-1185">Reference proteome</keyword>
<feature type="compositionally biased region" description="Low complexity" evidence="1">
    <location>
        <begin position="171"/>
        <end position="186"/>
    </location>
</feature>
<protein>
    <submittedName>
        <fullName evidence="2">Uncharacterized protein</fullName>
    </submittedName>
</protein>
<dbReference type="AlphaFoldDB" id="A0A543CGX3"/>
<comment type="caution">
    <text evidence="2">The sequence shown here is derived from an EMBL/GenBank/DDBJ whole genome shotgun (WGS) entry which is preliminary data.</text>
</comment>
<accession>A0A543CGX3</accession>
<feature type="compositionally biased region" description="Pro residues" evidence="1">
    <location>
        <begin position="157"/>
        <end position="170"/>
    </location>
</feature>
<sequence>MAPEPQVGPNYPWGDQPWPGTEHIKDELKSHPEAKDELWFNQGEFDALMARLKSRRAELDSRKVGGKTARENLQRAGEAHLQVKDFGQWAAARSLYASAGGAASLMLQAYDYFITALDAVIKRMETTKNINTGAEVDNVDAVTFHNILTIDLGANPKPAPPAQAAPPGQPGQPAQPGQPVQPGSYS</sequence>
<organism evidence="2 3">
    <name type="scientific">Actinoallomurus bryophytorum</name>
    <dbReference type="NCBI Taxonomy" id="1490222"/>
    <lineage>
        <taxon>Bacteria</taxon>
        <taxon>Bacillati</taxon>
        <taxon>Actinomycetota</taxon>
        <taxon>Actinomycetes</taxon>
        <taxon>Streptosporangiales</taxon>
        <taxon>Thermomonosporaceae</taxon>
        <taxon>Actinoallomurus</taxon>
    </lineage>
</organism>
<reference evidence="2 3" key="1">
    <citation type="submission" date="2019-06" db="EMBL/GenBank/DDBJ databases">
        <title>Sequencing the genomes of 1000 actinobacteria strains.</title>
        <authorList>
            <person name="Klenk H.-P."/>
        </authorList>
    </citation>
    <scope>NUCLEOTIDE SEQUENCE [LARGE SCALE GENOMIC DNA]</scope>
    <source>
        <strain evidence="2 3">DSM 102200</strain>
    </source>
</reference>